<evidence type="ECO:0000256" key="1">
    <source>
        <dbReference type="SAM" id="MobiDB-lite"/>
    </source>
</evidence>
<keyword evidence="3" id="KW-1185">Reference proteome</keyword>
<comment type="caution">
    <text evidence="2">The sequence shown here is derived from an EMBL/GenBank/DDBJ whole genome shotgun (WGS) entry which is preliminary data.</text>
</comment>
<dbReference type="Gene3D" id="3.40.50.300">
    <property type="entry name" value="P-loop containing nucleotide triphosphate hydrolases"/>
    <property type="match status" value="1"/>
</dbReference>
<reference evidence="2 3" key="1">
    <citation type="submission" date="2020-02" db="EMBL/GenBank/DDBJ databases">
        <authorList>
            <person name="Ma Q."/>
            <person name="Huang Y."/>
            <person name="Song X."/>
            <person name="Pei D."/>
        </authorList>
    </citation>
    <scope>NUCLEOTIDE SEQUENCE [LARGE SCALE GENOMIC DNA]</scope>
    <source>
        <strain evidence="2">Sxm20200214</strain>
        <tissue evidence="2">Leaf</tissue>
    </source>
</reference>
<dbReference type="Proteomes" id="UP000886595">
    <property type="component" value="Unassembled WGS sequence"/>
</dbReference>
<dbReference type="InterPro" id="IPR027417">
    <property type="entry name" value="P-loop_NTPase"/>
</dbReference>
<name>A0A8X7WBP4_BRACI</name>
<sequence>MKSVASGYASMNVNKLLVKISHHRFSVLFVLPTQAFAHELGIPFLKTIAKNATNVEEAFMAMTTAIKTRMAGQPGGGSKPATVQIRGQPTPLSGSPYSGTISRLKAGLMFTLSGFDVACRVTMIMEITCLGPSQSLTKGGLGVNDREESSSAGTTASGLATNKPRVLAAGR</sequence>
<dbReference type="AlphaFoldDB" id="A0A8X7WBP4"/>
<accession>A0A8X7WBP4</accession>
<feature type="region of interest" description="Disordered" evidence="1">
    <location>
        <begin position="138"/>
        <end position="171"/>
    </location>
</feature>
<protein>
    <submittedName>
        <fullName evidence="2">Uncharacterized protein</fullName>
    </submittedName>
</protein>
<proteinExistence type="predicted"/>
<dbReference type="EMBL" id="JAAMPC010000002">
    <property type="protein sequence ID" value="KAG2326402.1"/>
    <property type="molecule type" value="Genomic_DNA"/>
</dbReference>
<organism evidence="2 3">
    <name type="scientific">Brassica carinata</name>
    <name type="common">Ethiopian mustard</name>
    <name type="synonym">Abyssinian cabbage</name>
    <dbReference type="NCBI Taxonomy" id="52824"/>
    <lineage>
        <taxon>Eukaryota</taxon>
        <taxon>Viridiplantae</taxon>
        <taxon>Streptophyta</taxon>
        <taxon>Embryophyta</taxon>
        <taxon>Tracheophyta</taxon>
        <taxon>Spermatophyta</taxon>
        <taxon>Magnoliopsida</taxon>
        <taxon>eudicotyledons</taxon>
        <taxon>Gunneridae</taxon>
        <taxon>Pentapetalae</taxon>
        <taxon>rosids</taxon>
        <taxon>malvids</taxon>
        <taxon>Brassicales</taxon>
        <taxon>Brassicaceae</taxon>
        <taxon>Brassiceae</taxon>
        <taxon>Brassica</taxon>
    </lineage>
</organism>
<evidence type="ECO:0000313" key="3">
    <source>
        <dbReference type="Proteomes" id="UP000886595"/>
    </source>
</evidence>
<gene>
    <name evidence="2" type="ORF">Bca52824_009130</name>
</gene>
<evidence type="ECO:0000313" key="2">
    <source>
        <dbReference type="EMBL" id="KAG2326402.1"/>
    </source>
</evidence>